<name>A0A1J4JJC2_9EUKA</name>
<evidence type="ECO:0000313" key="1">
    <source>
        <dbReference type="EMBL" id="OHS97669.1"/>
    </source>
</evidence>
<dbReference type="Proteomes" id="UP000179807">
    <property type="component" value="Unassembled WGS sequence"/>
</dbReference>
<dbReference type="AlphaFoldDB" id="A0A1J4JJC2"/>
<organism evidence="1 2">
    <name type="scientific">Tritrichomonas foetus</name>
    <dbReference type="NCBI Taxonomy" id="1144522"/>
    <lineage>
        <taxon>Eukaryota</taxon>
        <taxon>Metamonada</taxon>
        <taxon>Parabasalia</taxon>
        <taxon>Tritrichomonadida</taxon>
        <taxon>Tritrichomonadidae</taxon>
        <taxon>Tritrichomonas</taxon>
    </lineage>
</organism>
<gene>
    <name evidence="1" type="ORF">TRFO_36099</name>
</gene>
<dbReference type="GeneID" id="94845334"/>
<comment type="caution">
    <text evidence="1">The sequence shown here is derived from an EMBL/GenBank/DDBJ whole genome shotgun (WGS) entry which is preliminary data.</text>
</comment>
<proteinExistence type="predicted"/>
<keyword evidence="2" id="KW-1185">Reference proteome</keyword>
<protein>
    <submittedName>
        <fullName evidence="1">Uncharacterized protein</fullName>
    </submittedName>
</protein>
<sequence>MTLEPALRFSDPFVSIVQLKPIGKIKSITKNPKLIAFFETNSFPSFSQKQVEQIKVLLHKDMSKAEVLTIVHFYFPFRPNQLVDIYQTNESSYSIKELELISNIVLFQFLSWIAYCERVQTFEYFPVILESLLFARKSSNMNLINETFIYSIGVYLSFDEFPDLQLVMGSICNFFVSTLNISDEFFSIFPLFLRKLGQIKQTPFGFFQHLIFIICHYKHDFPKNCVNEILFELTPFLQDLYLSGIAILGYLLDVGDDEPIISVLNILSDSFASKVMQCDVILNLPPNHPKLFKIQDNDFKFDPILKIINRSSITIEINEIIGMKKKSSLNINDLSIFPLKEQISAICDVLGEHPKNIMYFLEKLFFILQNSLDSPKYINLYSVVLYISSKLETFTQPTKSHVFFSPIVFNPFVVPFEEHKNFSLNKGEICLSINPVEIEKKSFLILETLRETAFLLIIKEGKESLCDIFEISLSCPSLFFNLITFSLQNYEYFLNSISMRLIKIFSKAILYFQAKNIDQSMLLSLISMLLTQANCSSMFFTHDYFLLVYLSLIYDNNYRSVIFHELFTKFPKTSKLSASLASIIESIDTNEEKGVLLLHEIICFVIKFSKDFTSLSLVVPSILKRSSHCIFEFIDLLLSISSFYKIDEYESIILASECIKSQQNNYQLFTNLMQLLAGQNSPLFSIENSGDWDLNYIFIIENENILLTILRVYENSAHFNGLVHFLLVCVIYLKKIQLNVTKRKLIYIYYKKFLKFQNQTVY</sequence>
<reference evidence="1" key="1">
    <citation type="submission" date="2016-10" db="EMBL/GenBank/DDBJ databases">
        <authorList>
            <person name="Benchimol M."/>
            <person name="Almeida L.G."/>
            <person name="Vasconcelos A.T."/>
            <person name="Perreira-Neves A."/>
            <person name="Rosa I.A."/>
            <person name="Tasca T."/>
            <person name="Bogo M.R."/>
            <person name="de Souza W."/>
        </authorList>
    </citation>
    <scope>NUCLEOTIDE SEQUENCE [LARGE SCALE GENOMIC DNA]</scope>
    <source>
        <strain evidence="1">K</strain>
    </source>
</reference>
<evidence type="ECO:0000313" key="2">
    <source>
        <dbReference type="Proteomes" id="UP000179807"/>
    </source>
</evidence>
<dbReference type="RefSeq" id="XP_068350806.1">
    <property type="nucleotide sequence ID" value="XM_068510630.1"/>
</dbReference>
<dbReference type="VEuPathDB" id="TrichDB:TRFO_36099"/>
<accession>A0A1J4JJC2</accession>
<dbReference type="EMBL" id="MLAK01001102">
    <property type="protein sequence ID" value="OHS97669.1"/>
    <property type="molecule type" value="Genomic_DNA"/>
</dbReference>